<reference evidence="2 3" key="1">
    <citation type="submission" date="2018-04" db="EMBL/GenBank/DDBJ databases">
        <title>Altererythrobacter sp. HME9302 genome sequencing and assembly.</title>
        <authorList>
            <person name="Kang H."/>
            <person name="Kim H."/>
            <person name="Joh K."/>
        </authorList>
    </citation>
    <scope>NUCLEOTIDE SEQUENCE [LARGE SCALE GENOMIC DNA]</scope>
    <source>
        <strain evidence="2 3">HME9302</strain>
    </source>
</reference>
<dbReference type="Proteomes" id="UP000253727">
    <property type="component" value="Unassembled WGS sequence"/>
</dbReference>
<evidence type="ECO:0000313" key="2">
    <source>
        <dbReference type="EMBL" id="RDC59760.1"/>
    </source>
</evidence>
<proteinExistence type="predicted"/>
<gene>
    <name evidence="2" type="ORF">HME9302_00955</name>
</gene>
<accession>A0A369Q5Q7</accession>
<evidence type="ECO:0000256" key="1">
    <source>
        <dbReference type="SAM" id="Phobius"/>
    </source>
</evidence>
<dbReference type="EMBL" id="QBKA01000002">
    <property type="protein sequence ID" value="RDC59760.1"/>
    <property type="molecule type" value="Genomic_DNA"/>
</dbReference>
<dbReference type="AlphaFoldDB" id="A0A369Q5Q7"/>
<protein>
    <submittedName>
        <fullName evidence="2">Uncharacterized protein</fullName>
    </submittedName>
</protein>
<keyword evidence="1" id="KW-1133">Transmembrane helix</keyword>
<feature type="transmembrane region" description="Helical" evidence="1">
    <location>
        <begin position="6"/>
        <end position="30"/>
    </location>
</feature>
<sequence>MSALHTALIGTDGLTLIAVIIAIPVIAVCLRNAMRRG</sequence>
<keyword evidence="3" id="KW-1185">Reference proteome</keyword>
<comment type="caution">
    <text evidence="2">The sequence shown here is derived from an EMBL/GenBank/DDBJ whole genome shotgun (WGS) entry which is preliminary data.</text>
</comment>
<keyword evidence="1" id="KW-0812">Transmembrane</keyword>
<keyword evidence="1" id="KW-0472">Membrane</keyword>
<organism evidence="2 3">
    <name type="scientific">Alteripontixanthobacter maritimus</name>
    <dbReference type="NCBI Taxonomy" id="2161824"/>
    <lineage>
        <taxon>Bacteria</taxon>
        <taxon>Pseudomonadati</taxon>
        <taxon>Pseudomonadota</taxon>
        <taxon>Alphaproteobacteria</taxon>
        <taxon>Sphingomonadales</taxon>
        <taxon>Erythrobacteraceae</taxon>
        <taxon>Alteripontixanthobacter</taxon>
    </lineage>
</organism>
<evidence type="ECO:0000313" key="3">
    <source>
        <dbReference type="Proteomes" id="UP000253727"/>
    </source>
</evidence>
<name>A0A369Q5Q7_9SPHN</name>